<dbReference type="GO" id="GO:0005524">
    <property type="term" value="F:ATP binding"/>
    <property type="evidence" value="ECO:0007669"/>
    <property type="project" value="UniProtKB-UniRule"/>
</dbReference>
<feature type="domain" description="Protein kinase" evidence="10">
    <location>
        <begin position="49"/>
        <end position="310"/>
    </location>
</feature>
<dbReference type="SUPFAM" id="SSF56112">
    <property type="entry name" value="Protein kinase-like (PK-like)"/>
    <property type="match status" value="1"/>
</dbReference>
<dbReference type="InterPro" id="IPR011009">
    <property type="entry name" value="Kinase-like_dom_sf"/>
</dbReference>
<dbReference type="STRING" id="10195.A0A3M7RH96"/>
<reference evidence="11 12" key="1">
    <citation type="journal article" date="2018" name="Sci. Rep.">
        <title>Genomic signatures of local adaptation to the degree of environmental predictability in rotifers.</title>
        <authorList>
            <person name="Franch-Gras L."/>
            <person name="Hahn C."/>
            <person name="Garcia-Roger E.M."/>
            <person name="Carmona M.J."/>
            <person name="Serra M."/>
            <person name="Gomez A."/>
        </authorList>
    </citation>
    <scope>NUCLEOTIDE SEQUENCE [LARGE SCALE GENOMIC DNA]</scope>
    <source>
        <strain evidence="11">HYR1</strain>
    </source>
</reference>
<keyword evidence="1 9" id="KW-0723">Serine/threonine-protein kinase</keyword>
<feature type="binding site" evidence="8">
    <location>
        <position position="78"/>
    </location>
    <ligand>
        <name>ATP</name>
        <dbReference type="ChEBI" id="CHEBI:30616"/>
    </ligand>
</feature>
<evidence type="ECO:0000313" key="12">
    <source>
        <dbReference type="Proteomes" id="UP000276133"/>
    </source>
</evidence>
<evidence type="ECO:0000256" key="2">
    <source>
        <dbReference type="ARBA" id="ARBA00022679"/>
    </source>
</evidence>
<keyword evidence="2" id="KW-0808">Transferase</keyword>
<dbReference type="EMBL" id="REGN01003395">
    <property type="protein sequence ID" value="RNA22817.1"/>
    <property type="molecule type" value="Genomic_DNA"/>
</dbReference>
<evidence type="ECO:0000256" key="8">
    <source>
        <dbReference type="PROSITE-ProRule" id="PRU10141"/>
    </source>
</evidence>
<dbReference type="Proteomes" id="UP000276133">
    <property type="component" value="Unassembled WGS sequence"/>
</dbReference>
<gene>
    <name evidence="11" type="ORF">BpHYR1_016688</name>
</gene>
<keyword evidence="5 8" id="KW-0067">ATP-binding</keyword>
<evidence type="ECO:0000259" key="10">
    <source>
        <dbReference type="PROSITE" id="PS50011"/>
    </source>
</evidence>
<dbReference type="PROSITE" id="PS00108">
    <property type="entry name" value="PROTEIN_KINASE_ST"/>
    <property type="match status" value="1"/>
</dbReference>
<proteinExistence type="inferred from homology"/>
<protein>
    <recommendedName>
        <fullName evidence="7">mitogen-activated protein kinase kinase</fullName>
        <ecNumber evidence="7">2.7.12.2</ecNumber>
    </recommendedName>
</protein>
<dbReference type="PROSITE" id="PS00107">
    <property type="entry name" value="PROTEIN_KINASE_ATP"/>
    <property type="match status" value="1"/>
</dbReference>
<accession>A0A3M7RH96</accession>
<dbReference type="Gene3D" id="3.30.200.20">
    <property type="entry name" value="Phosphorylase Kinase, domain 1"/>
    <property type="match status" value="1"/>
</dbReference>
<dbReference type="InterPro" id="IPR008271">
    <property type="entry name" value="Ser/Thr_kinase_AS"/>
</dbReference>
<sequence>MSKKPRTHKLQMSLPVPQPRRNLDLARECKITINENGEPKEYVVNFNELERGDLLGRGQFGTVTRMFHKPSNMTFAVKMINDDLMEGSDSQNQAMDLKAPLKMGDKCPSLIRFFGAIHAESAFWILTEVMDTSLDRFYSKIFALEMKMTELFLSKVAHAVVAALDYMKQLHMMHRDIKPSNILLNYTGEIKVCDFGISGFTTNSVCKTFKGCQRYMPPEKIDPSLTGEGYSIKADIWSLGISLIEIATGHHPFKDSPGLLGLIKVIVSKDPPKLDETKFSPELCEFANKCLVKMPDNRASCSELLDHEFIKKYLEIPNDLEYIKKVMDEVKKDKVDS</sequence>
<dbReference type="PROSITE" id="PS50011">
    <property type="entry name" value="PROTEIN_KINASE_DOM"/>
    <property type="match status" value="1"/>
</dbReference>
<keyword evidence="3 8" id="KW-0547">Nucleotide-binding</keyword>
<organism evidence="11 12">
    <name type="scientific">Brachionus plicatilis</name>
    <name type="common">Marine rotifer</name>
    <name type="synonym">Brachionus muelleri</name>
    <dbReference type="NCBI Taxonomy" id="10195"/>
    <lineage>
        <taxon>Eukaryota</taxon>
        <taxon>Metazoa</taxon>
        <taxon>Spiralia</taxon>
        <taxon>Gnathifera</taxon>
        <taxon>Rotifera</taxon>
        <taxon>Eurotatoria</taxon>
        <taxon>Monogononta</taxon>
        <taxon>Pseudotrocha</taxon>
        <taxon>Ploima</taxon>
        <taxon>Brachionidae</taxon>
        <taxon>Brachionus</taxon>
    </lineage>
</organism>
<dbReference type="GO" id="GO:0004674">
    <property type="term" value="F:protein serine/threonine kinase activity"/>
    <property type="evidence" value="ECO:0007669"/>
    <property type="project" value="UniProtKB-KW"/>
</dbReference>
<dbReference type="PANTHER" id="PTHR48013">
    <property type="entry name" value="DUAL SPECIFICITY MITOGEN-ACTIVATED PROTEIN KINASE KINASE 5-RELATED"/>
    <property type="match status" value="1"/>
</dbReference>
<dbReference type="OrthoDB" id="10252354at2759"/>
<keyword evidence="12" id="KW-1185">Reference proteome</keyword>
<dbReference type="FunFam" id="3.30.200.20:FF:000040">
    <property type="entry name" value="Dual specificity mitogen-activated protein kinase kinase"/>
    <property type="match status" value="1"/>
</dbReference>
<dbReference type="GO" id="GO:0004708">
    <property type="term" value="F:MAP kinase kinase activity"/>
    <property type="evidence" value="ECO:0007669"/>
    <property type="project" value="UniProtKB-EC"/>
</dbReference>
<dbReference type="Gene3D" id="1.10.510.10">
    <property type="entry name" value="Transferase(Phosphotransferase) domain 1"/>
    <property type="match status" value="1"/>
</dbReference>
<evidence type="ECO:0000256" key="5">
    <source>
        <dbReference type="ARBA" id="ARBA00022840"/>
    </source>
</evidence>
<evidence type="ECO:0000256" key="7">
    <source>
        <dbReference type="ARBA" id="ARBA00038999"/>
    </source>
</evidence>
<dbReference type="SMART" id="SM00220">
    <property type="entry name" value="S_TKc"/>
    <property type="match status" value="1"/>
</dbReference>
<evidence type="ECO:0000313" key="11">
    <source>
        <dbReference type="EMBL" id="RNA22817.1"/>
    </source>
</evidence>
<name>A0A3M7RH96_BRAPC</name>
<evidence type="ECO:0000256" key="4">
    <source>
        <dbReference type="ARBA" id="ARBA00022777"/>
    </source>
</evidence>
<evidence type="ECO:0000256" key="9">
    <source>
        <dbReference type="RuleBase" id="RU000304"/>
    </source>
</evidence>
<dbReference type="EC" id="2.7.12.2" evidence="7"/>
<dbReference type="InterPro" id="IPR000719">
    <property type="entry name" value="Prot_kinase_dom"/>
</dbReference>
<evidence type="ECO:0000256" key="6">
    <source>
        <dbReference type="ARBA" id="ARBA00038035"/>
    </source>
</evidence>
<dbReference type="Pfam" id="PF00069">
    <property type="entry name" value="Pkinase"/>
    <property type="match status" value="1"/>
</dbReference>
<comment type="caution">
    <text evidence="11">The sequence shown here is derived from an EMBL/GenBank/DDBJ whole genome shotgun (WGS) entry which is preliminary data.</text>
</comment>
<comment type="similarity">
    <text evidence="6">Belongs to the protein kinase superfamily. STE Ser/Thr protein kinase family. MAP kinase kinase subfamily.</text>
</comment>
<dbReference type="InterPro" id="IPR017441">
    <property type="entry name" value="Protein_kinase_ATP_BS"/>
</dbReference>
<keyword evidence="4 11" id="KW-0418">Kinase</keyword>
<evidence type="ECO:0000256" key="1">
    <source>
        <dbReference type="ARBA" id="ARBA00022527"/>
    </source>
</evidence>
<dbReference type="AlphaFoldDB" id="A0A3M7RH96"/>
<evidence type="ECO:0000256" key="3">
    <source>
        <dbReference type="ARBA" id="ARBA00022741"/>
    </source>
</evidence>
<dbReference type="PANTHER" id="PTHR48013:SF15">
    <property type="entry name" value="DUAL SPECIFICITY MITOGEN-ACTIVATED PROTEIN KINASE KINASE 4"/>
    <property type="match status" value="1"/>
</dbReference>